<gene>
    <name evidence="2" type="ORF">Hgul01_00924</name>
</gene>
<evidence type="ECO:0000256" key="1">
    <source>
        <dbReference type="SAM" id="Phobius"/>
    </source>
</evidence>
<evidence type="ECO:0000313" key="3">
    <source>
        <dbReference type="Proteomes" id="UP001428290"/>
    </source>
</evidence>
<keyword evidence="1" id="KW-0812">Transmembrane</keyword>
<reference evidence="2 3" key="1">
    <citation type="submission" date="2024-02" db="EMBL/GenBank/DDBJ databases">
        <title>Herpetosiphon gulosus NBRC 112829.</title>
        <authorList>
            <person name="Ichikawa N."/>
            <person name="Katano-Makiyama Y."/>
            <person name="Hidaka K."/>
        </authorList>
    </citation>
    <scope>NUCLEOTIDE SEQUENCE [LARGE SCALE GENOMIC DNA]</scope>
    <source>
        <strain evidence="2 3">NBRC 112829</strain>
    </source>
</reference>
<organism evidence="2 3">
    <name type="scientific">Herpetosiphon gulosus</name>
    <dbReference type="NCBI Taxonomy" id="1973496"/>
    <lineage>
        <taxon>Bacteria</taxon>
        <taxon>Bacillati</taxon>
        <taxon>Chloroflexota</taxon>
        <taxon>Chloroflexia</taxon>
        <taxon>Herpetosiphonales</taxon>
        <taxon>Herpetosiphonaceae</taxon>
        <taxon>Herpetosiphon</taxon>
    </lineage>
</organism>
<evidence type="ECO:0000313" key="2">
    <source>
        <dbReference type="EMBL" id="GAA5527142.1"/>
    </source>
</evidence>
<accession>A0ABP9WVA8</accession>
<feature type="transmembrane region" description="Helical" evidence="1">
    <location>
        <begin position="46"/>
        <end position="67"/>
    </location>
</feature>
<keyword evidence="1" id="KW-0472">Membrane</keyword>
<protein>
    <submittedName>
        <fullName evidence="2">Uncharacterized protein</fullName>
    </submittedName>
</protein>
<sequence length="292" mass="31444">MHNDKHISQALASVAEHEVPEGSLNLLKPIQAQVALKPQATRRVGWLRPAMIAACGVALAALGFGLLPSQVNQVSAKEALRRAEQVTAFGLTGIDSLHGVLETHVPETGSVVSEKIWVQQPNKLRKEIIWPSGANTPEQYETQIMNGDDAWAWISPAGQPNVVDGTVSQFSSSELDGALYVIPNPTSSIDSNGQNDGLCAQPGDQLSTVGQESLLGRNALVIECIIGGDSDQANTRLKFWIDDELFVVLKSEYFETNGDLFVESEYSVFEVNGSYPADFFTPPAGAPIDVTE</sequence>
<comment type="caution">
    <text evidence="2">The sequence shown here is derived from an EMBL/GenBank/DDBJ whole genome shotgun (WGS) entry which is preliminary data.</text>
</comment>
<keyword evidence="1" id="KW-1133">Transmembrane helix</keyword>
<dbReference type="Proteomes" id="UP001428290">
    <property type="component" value="Unassembled WGS sequence"/>
</dbReference>
<dbReference type="Gene3D" id="2.50.20.10">
    <property type="entry name" value="Lipoprotein localisation LolA/LolB/LppX"/>
    <property type="match status" value="1"/>
</dbReference>
<name>A0ABP9WVA8_9CHLR</name>
<keyword evidence="3" id="KW-1185">Reference proteome</keyword>
<dbReference type="RefSeq" id="WP_345720779.1">
    <property type="nucleotide sequence ID" value="NZ_BAABRU010000003.1"/>
</dbReference>
<proteinExistence type="predicted"/>
<dbReference type="EMBL" id="BAABRU010000003">
    <property type="protein sequence ID" value="GAA5527142.1"/>
    <property type="molecule type" value="Genomic_DNA"/>
</dbReference>